<evidence type="ECO:0000256" key="4">
    <source>
        <dbReference type="ARBA" id="ARBA00022692"/>
    </source>
</evidence>
<feature type="domain" description="Major facilitator superfamily (MFS) profile" evidence="9">
    <location>
        <begin position="32"/>
        <end position="483"/>
    </location>
</feature>
<dbReference type="InterPro" id="IPR036259">
    <property type="entry name" value="MFS_trans_sf"/>
</dbReference>
<proteinExistence type="inferred from homology"/>
<dbReference type="GO" id="GO:0016020">
    <property type="term" value="C:membrane"/>
    <property type="evidence" value="ECO:0007669"/>
    <property type="project" value="UniProtKB-SubCell"/>
</dbReference>
<feature type="transmembrane region" description="Helical" evidence="8">
    <location>
        <begin position="158"/>
        <end position="179"/>
    </location>
</feature>
<keyword evidence="5 8" id="KW-1133">Transmembrane helix</keyword>
<keyword evidence="4 8" id="KW-0812">Transmembrane</keyword>
<feature type="transmembrane region" description="Helical" evidence="8">
    <location>
        <begin position="100"/>
        <end position="119"/>
    </location>
</feature>
<keyword evidence="6 8" id="KW-0472">Membrane</keyword>
<evidence type="ECO:0000259" key="9">
    <source>
        <dbReference type="PROSITE" id="PS50850"/>
    </source>
</evidence>
<accession>A0AAI9WY54</accession>
<gene>
    <name evidence="10" type="ORF">KGF56_002251</name>
</gene>
<dbReference type="CDD" id="cd17356">
    <property type="entry name" value="MFS_HXT"/>
    <property type="match status" value="1"/>
</dbReference>
<evidence type="ECO:0000256" key="6">
    <source>
        <dbReference type="ARBA" id="ARBA00023136"/>
    </source>
</evidence>
<dbReference type="InterPro" id="IPR050360">
    <property type="entry name" value="MFS_Sugar_Transporters"/>
</dbReference>
<keyword evidence="3 7" id="KW-0813">Transport</keyword>
<dbReference type="EMBL" id="JAHUZD010000072">
    <property type="protein sequence ID" value="KAI3404922.2"/>
    <property type="molecule type" value="Genomic_DNA"/>
</dbReference>
<feature type="transmembrane region" description="Helical" evidence="8">
    <location>
        <begin position="125"/>
        <end position="146"/>
    </location>
</feature>
<dbReference type="AlphaFoldDB" id="A0AAI9WY54"/>
<organism evidence="10 11">
    <name type="scientific">Candida oxycetoniae</name>
    <dbReference type="NCBI Taxonomy" id="497107"/>
    <lineage>
        <taxon>Eukaryota</taxon>
        <taxon>Fungi</taxon>
        <taxon>Dikarya</taxon>
        <taxon>Ascomycota</taxon>
        <taxon>Saccharomycotina</taxon>
        <taxon>Pichiomycetes</taxon>
        <taxon>Debaryomycetaceae</taxon>
        <taxon>Candida/Lodderomyces clade</taxon>
        <taxon>Candida</taxon>
    </lineage>
</organism>
<feature type="transmembrane region" description="Helical" evidence="8">
    <location>
        <begin position="191"/>
        <end position="211"/>
    </location>
</feature>
<dbReference type="RefSeq" id="XP_049180667.1">
    <property type="nucleotide sequence ID" value="XM_049323460.1"/>
</dbReference>
<feature type="transmembrane region" description="Helical" evidence="8">
    <location>
        <begin position="317"/>
        <end position="337"/>
    </location>
</feature>
<dbReference type="GeneID" id="73379868"/>
<dbReference type="Gene3D" id="1.20.1250.20">
    <property type="entry name" value="MFS general substrate transporter like domains"/>
    <property type="match status" value="1"/>
</dbReference>
<dbReference type="PROSITE" id="PS00216">
    <property type="entry name" value="SUGAR_TRANSPORT_1"/>
    <property type="match status" value="1"/>
</dbReference>
<dbReference type="NCBIfam" id="TIGR00879">
    <property type="entry name" value="SP"/>
    <property type="match status" value="1"/>
</dbReference>
<evidence type="ECO:0000256" key="5">
    <source>
        <dbReference type="ARBA" id="ARBA00022989"/>
    </source>
</evidence>
<name>A0AAI9WY54_9ASCO</name>
<sequence length="540" mass="59851">MSSRIERACSKSALSIGKVLDKFPKTHNVYFMALISTVSGMMFGFDISSMSAFIGSSHYLRYFNSPPADVQGLITSSMALGSFFGSLASSFVSEPFGRRFSLMICSCLWMIGSAVQSSSQNRAQLIAGRIISGVGVGFGSSVAPIYGAEVSPRRRRGLINGLFQLSITVGIMIMFYASYGFGQINGVASFRIAWAFQIVPGIVLFLGCFFIPESPRWLAKQNQWEKAELIVAKIQAKGDKENSDVLIEIAEIKEQLLQEEASKSIGYSTLFKKKFIRRTFTAIFAQIWQQMTGMNVIMYYIVYIFQMTGFSGNANLIASSINYVLNVVCTLPGLYLFDKVGRRPLLIAGAIMMMIFQFGLTGILGAYTEPYDDPSSTIVTIRIPDGNTNASRAAVACSYLFVCSFAMTWGIGIWVYCAEIWGDSRISQRGNSISTAANWALNFAIAMYSPSGFQNISWRVYIIYGVFCLCMAIHVYFGFPETRGKRLEEIGQMWDEKVPAWRSSSWQPTIPSSVENEIARKVSIEQKVSGSGEDHPKEEI</sequence>
<feature type="transmembrane region" description="Helical" evidence="8">
    <location>
        <begin position="393"/>
        <end position="418"/>
    </location>
</feature>
<dbReference type="PROSITE" id="PS00217">
    <property type="entry name" value="SUGAR_TRANSPORT_2"/>
    <property type="match status" value="1"/>
</dbReference>
<feature type="transmembrane region" description="Helical" evidence="8">
    <location>
        <begin position="461"/>
        <end position="479"/>
    </location>
</feature>
<dbReference type="InterPro" id="IPR005828">
    <property type="entry name" value="MFS_sugar_transport-like"/>
</dbReference>
<comment type="caution">
    <text evidence="10">The sequence shown here is derived from an EMBL/GenBank/DDBJ whole genome shotgun (WGS) entry which is preliminary data.</text>
</comment>
<comment type="similarity">
    <text evidence="2 7">Belongs to the major facilitator superfamily. Sugar transporter (TC 2.A.1.1) family.</text>
</comment>
<dbReference type="PANTHER" id="PTHR48022:SF7">
    <property type="entry name" value="MAJOR FACILITATOR SUPERFAMILY (MFS) PROFILE DOMAIN-CONTAINING PROTEIN-RELATED"/>
    <property type="match status" value="1"/>
</dbReference>
<dbReference type="Proteomes" id="UP001202479">
    <property type="component" value="Unassembled WGS sequence"/>
</dbReference>
<dbReference type="InterPro" id="IPR003663">
    <property type="entry name" value="Sugar/inositol_transpt"/>
</dbReference>
<reference evidence="10" key="1">
    <citation type="journal article" date="2022" name="DNA Res.">
        <title>Genome analysis of five recently described species of the CUG-Ser clade uncovers Candida theae as a new hybrid lineage with pathogenic potential in the Candida parapsilosis species complex.</title>
        <authorList>
            <person name="Mixao V."/>
            <person name="Del Olmo V."/>
            <person name="Hegedusova E."/>
            <person name="Saus E."/>
            <person name="Pryszcz L."/>
            <person name="Cillingova A."/>
            <person name="Nosek J."/>
            <person name="Gabaldon T."/>
        </authorList>
    </citation>
    <scope>NUCLEOTIDE SEQUENCE</scope>
    <source>
        <strain evidence="10">CBS 10844</strain>
    </source>
</reference>
<keyword evidence="11" id="KW-1185">Reference proteome</keyword>
<protein>
    <submittedName>
        <fullName evidence="10">HGT1</fullName>
    </submittedName>
</protein>
<dbReference type="PRINTS" id="PR00171">
    <property type="entry name" value="SUGRTRNSPORT"/>
</dbReference>
<evidence type="ECO:0000313" key="11">
    <source>
        <dbReference type="Proteomes" id="UP001202479"/>
    </source>
</evidence>
<evidence type="ECO:0000256" key="2">
    <source>
        <dbReference type="ARBA" id="ARBA00010992"/>
    </source>
</evidence>
<dbReference type="GO" id="GO:0005351">
    <property type="term" value="F:carbohydrate:proton symporter activity"/>
    <property type="evidence" value="ECO:0007669"/>
    <property type="project" value="TreeGrafter"/>
</dbReference>
<dbReference type="Pfam" id="PF00083">
    <property type="entry name" value="Sugar_tr"/>
    <property type="match status" value="1"/>
</dbReference>
<dbReference type="PANTHER" id="PTHR48022">
    <property type="entry name" value="PLASTIDIC GLUCOSE TRANSPORTER 4"/>
    <property type="match status" value="1"/>
</dbReference>
<feature type="transmembrane region" description="Helical" evidence="8">
    <location>
        <begin position="74"/>
        <end position="93"/>
    </location>
</feature>
<dbReference type="InterPro" id="IPR005829">
    <property type="entry name" value="Sugar_transporter_CS"/>
</dbReference>
<dbReference type="SUPFAM" id="SSF103473">
    <property type="entry name" value="MFS general substrate transporter"/>
    <property type="match status" value="1"/>
</dbReference>
<evidence type="ECO:0000256" key="3">
    <source>
        <dbReference type="ARBA" id="ARBA00022448"/>
    </source>
</evidence>
<evidence type="ECO:0000256" key="8">
    <source>
        <dbReference type="SAM" id="Phobius"/>
    </source>
</evidence>
<evidence type="ECO:0000313" key="10">
    <source>
        <dbReference type="EMBL" id="KAI3404922.2"/>
    </source>
</evidence>
<feature type="transmembrane region" description="Helical" evidence="8">
    <location>
        <begin position="29"/>
        <end position="54"/>
    </location>
</feature>
<dbReference type="InterPro" id="IPR020846">
    <property type="entry name" value="MFS_dom"/>
</dbReference>
<comment type="subcellular location">
    <subcellularLocation>
        <location evidence="1">Membrane</location>
        <topology evidence="1">Multi-pass membrane protein</topology>
    </subcellularLocation>
</comment>
<feature type="transmembrane region" description="Helical" evidence="8">
    <location>
        <begin position="430"/>
        <end position="449"/>
    </location>
</feature>
<evidence type="ECO:0000256" key="7">
    <source>
        <dbReference type="RuleBase" id="RU003346"/>
    </source>
</evidence>
<dbReference type="FunFam" id="1.20.1250.20:FF:000026">
    <property type="entry name" value="MFS quinate transporter QutD"/>
    <property type="match status" value="1"/>
</dbReference>
<feature type="transmembrane region" description="Helical" evidence="8">
    <location>
        <begin position="344"/>
        <end position="367"/>
    </location>
</feature>
<dbReference type="PROSITE" id="PS50850">
    <property type="entry name" value="MFS"/>
    <property type="match status" value="1"/>
</dbReference>
<feature type="transmembrane region" description="Helical" evidence="8">
    <location>
        <begin position="280"/>
        <end position="305"/>
    </location>
</feature>
<evidence type="ECO:0000256" key="1">
    <source>
        <dbReference type="ARBA" id="ARBA00004141"/>
    </source>
</evidence>